<dbReference type="KEGG" id="amaq:GO499_09935"/>
<protein>
    <submittedName>
        <fullName evidence="2">Uncharacterized protein</fullName>
    </submittedName>
</protein>
<name>A0A6P1T204_9RHOB</name>
<accession>A0A6P1T204</accession>
<evidence type="ECO:0000313" key="3">
    <source>
        <dbReference type="Proteomes" id="UP000464495"/>
    </source>
</evidence>
<sequence length="57" mass="6337">MSDVRDEQKTNEASDAPSRFTAQERSDYRVALKRLAMAELPSHPATVGSLEENGLLF</sequence>
<reference evidence="2 3" key="1">
    <citation type="submission" date="2019-12" db="EMBL/GenBank/DDBJ databases">
        <title>Complete genome sequence of Algicella marina strain 9Alg 56(T) isolated from the red alga Tichocarpus crinitus.</title>
        <authorList>
            <person name="Kim S.-G."/>
            <person name="Nedashkovskaya O.I."/>
        </authorList>
    </citation>
    <scope>NUCLEOTIDE SEQUENCE [LARGE SCALE GENOMIC DNA]</scope>
    <source>
        <strain evidence="2 3">9Alg 56</strain>
    </source>
</reference>
<gene>
    <name evidence="2" type="ORF">GO499_09935</name>
</gene>
<dbReference type="AlphaFoldDB" id="A0A6P1T204"/>
<evidence type="ECO:0000256" key="1">
    <source>
        <dbReference type="SAM" id="MobiDB-lite"/>
    </source>
</evidence>
<evidence type="ECO:0000313" key="2">
    <source>
        <dbReference type="EMBL" id="QHQ35486.1"/>
    </source>
</evidence>
<keyword evidence="3" id="KW-1185">Reference proteome</keyword>
<organism evidence="2 3">
    <name type="scientific">Algicella marina</name>
    <dbReference type="NCBI Taxonomy" id="2683284"/>
    <lineage>
        <taxon>Bacteria</taxon>
        <taxon>Pseudomonadati</taxon>
        <taxon>Pseudomonadota</taxon>
        <taxon>Alphaproteobacteria</taxon>
        <taxon>Rhodobacterales</taxon>
        <taxon>Paracoccaceae</taxon>
        <taxon>Algicella</taxon>
    </lineage>
</organism>
<dbReference type="Proteomes" id="UP000464495">
    <property type="component" value="Chromosome"/>
</dbReference>
<proteinExistence type="predicted"/>
<feature type="region of interest" description="Disordered" evidence="1">
    <location>
        <begin position="1"/>
        <end position="23"/>
    </location>
</feature>
<feature type="compositionally biased region" description="Basic and acidic residues" evidence="1">
    <location>
        <begin position="1"/>
        <end position="12"/>
    </location>
</feature>
<dbReference type="RefSeq" id="WP_161862046.1">
    <property type="nucleotide sequence ID" value="NZ_CP046620.1"/>
</dbReference>
<dbReference type="EMBL" id="CP046620">
    <property type="protein sequence ID" value="QHQ35486.1"/>
    <property type="molecule type" value="Genomic_DNA"/>
</dbReference>